<reference evidence="4" key="1">
    <citation type="journal article" date="2019" name="Int. J. Syst. Evol. Microbiol.">
        <title>The Global Catalogue of Microorganisms (GCM) 10K type strain sequencing project: providing services to taxonomists for standard genome sequencing and annotation.</title>
        <authorList>
            <consortium name="The Broad Institute Genomics Platform"/>
            <consortium name="The Broad Institute Genome Sequencing Center for Infectious Disease"/>
            <person name="Wu L."/>
            <person name="Ma J."/>
        </authorList>
    </citation>
    <scope>NUCLEOTIDE SEQUENCE [LARGE SCALE GENOMIC DNA]</scope>
    <source>
        <strain evidence="4">JCM 14234</strain>
    </source>
</reference>
<dbReference type="EMBL" id="BAAAVS010000001">
    <property type="protein sequence ID" value="GAA3022226.1"/>
    <property type="molecule type" value="Genomic_DNA"/>
</dbReference>
<feature type="transmembrane region" description="Helical" evidence="2">
    <location>
        <begin position="50"/>
        <end position="73"/>
    </location>
</feature>
<proteinExistence type="predicted"/>
<keyword evidence="4" id="KW-1185">Reference proteome</keyword>
<dbReference type="Proteomes" id="UP001501035">
    <property type="component" value="Unassembled WGS sequence"/>
</dbReference>
<evidence type="ECO:0000313" key="4">
    <source>
        <dbReference type="Proteomes" id="UP001501035"/>
    </source>
</evidence>
<name>A0ABP6KR99_9ACTN</name>
<keyword evidence="2" id="KW-0472">Membrane</keyword>
<protein>
    <submittedName>
        <fullName evidence="3">Uncharacterized protein</fullName>
    </submittedName>
</protein>
<evidence type="ECO:0000313" key="3">
    <source>
        <dbReference type="EMBL" id="GAA3022226.1"/>
    </source>
</evidence>
<feature type="compositionally biased region" description="Polar residues" evidence="1">
    <location>
        <begin position="96"/>
        <end position="108"/>
    </location>
</feature>
<keyword evidence="2" id="KW-1133">Transmembrane helix</keyword>
<feature type="region of interest" description="Disordered" evidence="1">
    <location>
        <begin position="70"/>
        <end position="129"/>
    </location>
</feature>
<evidence type="ECO:0000256" key="1">
    <source>
        <dbReference type="SAM" id="MobiDB-lite"/>
    </source>
</evidence>
<comment type="caution">
    <text evidence="3">The sequence shown here is derived from an EMBL/GenBank/DDBJ whole genome shotgun (WGS) entry which is preliminary data.</text>
</comment>
<keyword evidence="2" id="KW-0812">Transmembrane</keyword>
<accession>A0ABP6KR99</accession>
<organism evidence="3 4">
    <name type="scientific">Gordonia defluvii</name>
    <dbReference type="NCBI Taxonomy" id="283718"/>
    <lineage>
        <taxon>Bacteria</taxon>
        <taxon>Bacillati</taxon>
        <taxon>Actinomycetota</taxon>
        <taxon>Actinomycetes</taxon>
        <taxon>Mycobacteriales</taxon>
        <taxon>Gordoniaceae</taxon>
        <taxon>Gordonia</taxon>
    </lineage>
</organism>
<gene>
    <name evidence="3" type="ORF">GCM10010528_00340</name>
</gene>
<sequence>MTIGIRTILVSVSRTISLSDSRSQSYPRLLELATKGQLRMKRLASSHRRIFGATVVIGALFTGSVAGASIAAADDGPPEPGQNQMQGPNSGPPEPGQNQFQGPGQTPSPKKPAPKAGFWLGPFWIATDS</sequence>
<evidence type="ECO:0000256" key="2">
    <source>
        <dbReference type="SAM" id="Phobius"/>
    </source>
</evidence>